<dbReference type="GO" id="GO:0005739">
    <property type="term" value="C:mitochondrion"/>
    <property type="evidence" value="ECO:0007669"/>
    <property type="project" value="TreeGrafter"/>
</dbReference>
<dbReference type="InterPro" id="IPR016039">
    <property type="entry name" value="Thiolase-like"/>
</dbReference>
<dbReference type="InterPro" id="IPR020613">
    <property type="entry name" value="Thiolase_CS"/>
</dbReference>
<dbReference type="PIRSF" id="PIRSF000429">
    <property type="entry name" value="Ac-CoA_Ac_transf"/>
    <property type="match status" value="1"/>
</dbReference>
<evidence type="ECO:0000256" key="8">
    <source>
        <dbReference type="RuleBase" id="RU003557"/>
    </source>
</evidence>
<keyword evidence="5 8" id="KW-0012">Acyltransferase</keyword>
<dbReference type="InterPro" id="IPR020616">
    <property type="entry name" value="Thiolase_N"/>
</dbReference>
<evidence type="ECO:0000256" key="6">
    <source>
        <dbReference type="PIRSR" id="PIRSR000429-1"/>
    </source>
</evidence>
<protein>
    <submittedName>
        <fullName evidence="12">Thiolase N-terminal domain-containing protein</fullName>
    </submittedName>
</protein>
<evidence type="ECO:0000313" key="12">
    <source>
        <dbReference type="WBParaSite" id="PgR011_g003_t03"/>
    </source>
</evidence>
<evidence type="ECO:0000256" key="2">
    <source>
        <dbReference type="ARBA" id="ARBA00022679"/>
    </source>
</evidence>
<feature type="binding site" evidence="7">
    <location>
        <position position="206"/>
    </location>
    <ligand>
        <name>CoA</name>
        <dbReference type="ChEBI" id="CHEBI:57287"/>
    </ligand>
</feature>
<feature type="binding site" evidence="7">
    <location>
        <position position="270"/>
    </location>
    <ligand>
        <name>CoA</name>
        <dbReference type="ChEBI" id="CHEBI:57287"/>
    </ligand>
</feature>
<dbReference type="Pfam" id="PF02803">
    <property type="entry name" value="Thiolase_C"/>
    <property type="match status" value="1"/>
</dbReference>
<dbReference type="FunFam" id="3.40.47.10:FF:000007">
    <property type="entry name" value="acetyl-CoA acetyltransferase, mitochondrial"/>
    <property type="match status" value="1"/>
</dbReference>
<dbReference type="PROSITE" id="PS00737">
    <property type="entry name" value="THIOLASE_2"/>
    <property type="match status" value="1"/>
</dbReference>
<keyword evidence="2 8" id="KW-0808">Transferase</keyword>
<dbReference type="Gene3D" id="3.40.47.10">
    <property type="match status" value="1"/>
</dbReference>
<dbReference type="Proteomes" id="UP000887569">
    <property type="component" value="Unplaced"/>
</dbReference>
<evidence type="ECO:0000256" key="5">
    <source>
        <dbReference type="ARBA" id="ARBA00023315"/>
    </source>
</evidence>
<evidence type="ECO:0000259" key="10">
    <source>
        <dbReference type="Pfam" id="PF02803"/>
    </source>
</evidence>
<feature type="binding site" evidence="7">
    <location>
        <begin position="244"/>
        <end position="246"/>
    </location>
    <ligand>
        <name>CoA</name>
        <dbReference type="ChEBI" id="CHEBI:57287"/>
    </ligand>
</feature>
<sequence>MATSRHVCSAISKRCFSMSNRASANFKDVVIVGAARTPLGSFRSAFANTPAPELGSVAIKGALKHANLEPAKVQEVFLGIVVPSDCGQAPARQAVLGAGCKTSTIVTALNKMCASGLKSIACGAASVELGLQEIVIGGGMENMSMMPYYIRRGQIPFGGAHVVDSALRDGLTDAYSGLQMGACADIVAHEFGITRNEQDEYAINSYKRSAAAWESGVFKDEVVPIEVTKGKDKVLVNRDEEYTRVDFEKLPKLKPVFTKDIGTVTAGNASTLNDGAAACVLTSVEGAKKYGLKPLARILAYGDAATKPTYFATAPALVIPKILRLANLKVKDIDMWEVNEAFAAVPLYTMKTLKIDPAKVNIHGGGVSMGHPIGMSGARIIVHLVHALKSGQKGCAAICNGGGGAGGMIIEKLKSFTI</sequence>
<proteinExistence type="inferred from homology"/>
<dbReference type="NCBIfam" id="TIGR01930">
    <property type="entry name" value="AcCoA-C-Actrans"/>
    <property type="match status" value="1"/>
</dbReference>
<keyword evidence="3" id="KW-0479">Metal-binding</keyword>
<dbReference type="WBParaSite" id="PgR011_g003_t03">
    <property type="protein sequence ID" value="PgR011_g003_t03"/>
    <property type="gene ID" value="PgR011_g003"/>
</dbReference>
<feature type="active site" description="Proton acceptor" evidence="6">
    <location>
        <position position="371"/>
    </location>
</feature>
<evidence type="ECO:0000259" key="9">
    <source>
        <dbReference type="Pfam" id="PF00108"/>
    </source>
</evidence>
<comment type="similarity">
    <text evidence="1 8">Belongs to the thiolase-like superfamily. Thiolase family.</text>
</comment>
<evidence type="ECO:0000313" key="11">
    <source>
        <dbReference type="Proteomes" id="UP000887569"/>
    </source>
</evidence>
<dbReference type="PANTHER" id="PTHR18919">
    <property type="entry name" value="ACETYL-COA C-ACYLTRANSFERASE"/>
    <property type="match status" value="1"/>
</dbReference>
<feature type="binding site" evidence="7">
    <location>
        <position position="249"/>
    </location>
    <ligand>
        <name>CoA</name>
        <dbReference type="ChEBI" id="CHEBI:57287"/>
    </ligand>
</feature>
<dbReference type="PANTHER" id="PTHR18919:SF156">
    <property type="entry name" value="ACETYL-COA ACETYLTRANSFERASE, MITOCHONDRIAL"/>
    <property type="match status" value="1"/>
</dbReference>
<name>A0A915AM63_PARUN</name>
<dbReference type="AlphaFoldDB" id="A0A915AM63"/>
<keyword evidence="11" id="KW-1185">Reference proteome</keyword>
<organism evidence="11 12">
    <name type="scientific">Parascaris univalens</name>
    <name type="common">Nematode worm</name>
    <dbReference type="NCBI Taxonomy" id="6257"/>
    <lineage>
        <taxon>Eukaryota</taxon>
        <taxon>Metazoa</taxon>
        <taxon>Ecdysozoa</taxon>
        <taxon>Nematoda</taxon>
        <taxon>Chromadorea</taxon>
        <taxon>Rhabditida</taxon>
        <taxon>Spirurina</taxon>
        <taxon>Ascaridomorpha</taxon>
        <taxon>Ascaridoidea</taxon>
        <taxon>Ascarididae</taxon>
        <taxon>Parascaris</taxon>
    </lineage>
</organism>
<dbReference type="InterPro" id="IPR002155">
    <property type="entry name" value="Thiolase"/>
</dbReference>
<dbReference type="InterPro" id="IPR020617">
    <property type="entry name" value="Thiolase_C"/>
</dbReference>
<dbReference type="GO" id="GO:0046872">
    <property type="term" value="F:metal ion binding"/>
    <property type="evidence" value="ECO:0007669"/>
    <property type="project" value="UniProtKB-KW"/>
</dbReference>
<feature type="active site" description="Proton acceptor" evidence="6">
    <location>
        <position position="399"/>
    </location>
</feature>
<dbReference type="GO" id="GO:0006635">
    <property type="term" value="P:fatty acid beta-oxidation"/>
    <property type="evidence" value="ECO:0007669"/>
    <property type="project" value="TreeGrafter"/>
</dbReference>
<dbReference type="CDD" id="cd00751">
    <property type="entry name" value="thiolase"/>
    <property type="match status" value="1"/>
</dbReference>
<dbReference type="SUPFAM" id="SSF53901">
    <property type="entry name" value="Thiolase-like"/>
    <property type="match status" value="2"/>
</dbReference>
<feature type="domain" description="Thiolase N-terminal" evidence="9">
    <location>
        <begin position="29"/>
        <end position="283"/>
    </location>
</feature>
<keyword evidence="4" id="KW-0630">Potassium</keyword>
<accession>A0A915AM63</accession>
<evidence type="ECO:0000256" key="7">
    <source>
        <dbReference type="PIRSR" id="PIRSR000429-2"/>
    </source>
</evidence>
<dbReference type="PROSITE" id="PS00098">
    <property type="entry name" value="THIOLASE_1"/>
    <property type="match status" value="1"/>
</dbReference>
<reference evidence="12" key="1">
    <citation type="submission" date="2022-11" db="UniProtKB">
        <authorList>
            <consortium name="WormBaseParasite"/>
        </authorList>
    </citation>
    <scope>IDENTIFICATION</scope>
</reference>
<feature type="active site" description="Acyl-thioester intermediate" evidence="6">
    <location>
        <position position="113"/>
    </location>
</feature>
<dbReference type="GO" id="GO:0003985">
    <property type="term" value="F:acetyl-CoA C-acetyltransferase activity"/>
    <property type="evidence" value="ECO:0007669"/>
    <property type="project" value="TreeGrafter"/>
</dbReference>
<feature type="domain" description="Thiolase C-terminal" evidence="10">
    <location>
        <begin position="292"/>
        <end position="412"/>
    </location>
</feature>
<evidence type="ECO:0000256" key="1">
    <source>
        <dbReference type="ARBA" id="ARBA00010982"/>
    </source>
</evidence>
<evidence type="ECO:0000256" key="4">
    <source>
        <dbReference type="ARBA" id="ARBA00022958"/>
    </source>
</evidence>
<dbReference type="Pfam" id="PF00108">
    <property type="entry name" value="Thiolase_N"/>
    <property type="match status" value="1"/>
</dbReference>
<dbReference type="InterPro" id="IPR020615">
    <property type="entry name" value="Thiolase_acyl_enz_int_AS"/>
</dbReference>
<evidence type="ECO:0000256" key="3">
    <source>
        <dbReference type="ARBA" id="ARBA00022723"/>
    </source>
</evidence>